<evidence type="ECO:0000313" key="2">
    <source>
        <dbReference type="Proteomes" id="UP000018895"/>
    </source>
</evidence>
<reference evidence="1" key="1">
    <citation type="journal article" date="2014" name="Genome Announc.">
        <title>Draft Genome Sequences of Three Alkaliphilic Bacillus Strains, Bacillus wakoensis JCM 9140T, Bacillus akibai JCM 9157T, and Bacillus hemicellulosilyticus JCM 9152T.</title>
        <authorList>
            <person name="Yuki M."/>
            <person name="Oshima K."/>
            <person name="Suda W."/>
            <person name="Oshida Y."/>
            <person name="Kitamura K."/>
            <person name="Iida T."/>
            <person name="Hattori M."/>
            <person name="Ohkuma M."/>
        </authorList>
    </citation>
    <scope>NUCLEOTIDE SEQUENCE [LARGE SCALE GENOMIC DNA]</scope>
    <source>
        <strain evidence="1">JCM 9152</strain>
    </source>
</reference>
<gene>
    <name evidence="1" type="ORF">JCM9152_1855</name>
</gene>
<dbReference type="OrthoDB" id="2691759at2"/>
<keyword evidence="2" id="KW-1185">Reference proteome</keyword>
<name>W4QEW3_9BACI</name>
<dbReference type="Proteomes" id="UP000018895">
    <property type="component" value="Unassembled WGS sequence"/>
</dbReference>
<dbReference type="STRING" id="1236971.JCM9152_1855"/>
<comment type="caution">
    <text evidence="1">The sequence shown here is derived from an EMBL/GenBank/DDBJ whole genome shotgun (WGS) entry which is preliminary data.</text>
</comment>
<organism evidence="1 2">
    <name type="scientific">Halalkalibacter hemicellulosilyticusJCM 9152</name>
    <dbReference type="NCBI Taxonomy" id="1236971"/>
    <lineage>
        <taxon>Bacteria</taxon>
        <taxon>Bacillati</taxon>
        <taxon>Bacillota</taxon>
        <taxon>Bacilli</taxon>
        <taxon>Bacillales</taxon>
        <taxon>Bacillaceae</taxon>
        <taxon>Halalkalibacter</taxon>
    </lineage>
</organism>
<protein>
    <recommendedName>
        <fullName evidence="3">Bacterial Pleckstrin homology domain-containing protein</fullName>
    </recommendedName>
</protein>
<dbReference type="AlphaFoldDB" id="W4QEW3"/>
<proteinExistence type="predicted"/>
<dbReference type="EMBL" id="BAUU01000011">
    <property type="protein sequence ID" value="GAE30447.1"/>
    <property type="molecule type" value="Genomic_DNA"/>
</dbReference>
<dbReference type="RefSeq" id="WP_035343101.1">
    <property type="nucleotide sequence ID" value="NZ_BAUU01000011.1"/>
</dbReference>
<accession>W4QEW3</accession>
<sequence>MDLLATQPCVEIKQQIKWTEKVIVETVYELKLYDECITVKQERFPLTSIFDISYRKKPHSQDMGFLYLHTANGVRTFYIKEEPTSLLNAYKQLKLDRPELR</sequence>
<evidence type="ECO:0008006" key="3">
    <source>
        <dbReference type="Google" id="ProtNLM"/>
    </source>
</evidence>
<evidence type="ECO:0000313" key="1">
    <source>
        <dbReference type="EMBL" id="GAE30447.1"/>
    </source>
</evidence>